<dbReference type="AlphaFoldDB" id="A0A0S1MJ67"/>
<organism evidence="1">
    <name type="scientific">Phakopsora pachyrhizi</name>
    <name type="common">Asian soybean rust disease fungus</name>
    <dbReference type="NCBI Taxonomy" id="170000"/>
    <lineage>
        <taxon>Eukaryota</taxon>
        <taxon>Fungi</taxon>
        <taxon>Dikarya</taxon>
        <taxon>Basidiomycota</taxon>
        <taxon>Pucciniomycotina</taxon>
        <taxon>Pucciniomycetes</taxon>
        <taxon>Pucciniales</taxon>
        <taxon>Phakopsoraceae</taxon>
        <taxon>Phakopsora</taxon>
    </lineage>
</organism>
<accession>A0A0S1MJ67</accession>
<sequence>MTQIWSVGCFSILAFNLSFATPVLLSVSYGLLLLPLLKSALWLSPNGLLPGESWLNTTIFFFFQFSLSSDQIHVYFDL</sequence>
<protein>
    <submittedName>
        <fullName evidence="1">Uncharacterized protein</fullName>
    </submittedName>
</protein>
<evidence type="ECO:0000313" key="1">
    <source>
        <dbReference type="EMBL" id="ALL40931.1"/>
    </source>
</evidence>
<name>A0A0S1MJ67_PHAPC</name>
<dbReference type="EMBL" id="KT246840">
    <property type="protein sequence ID" value="ALL40931.1"/>
    <property type="molecule type" value="mRNA"/>
</dbReference>
<proteinExistence type="evidence at transcript level"/>
<reference evidence="1" key="1">
    <citation type="submission" date="2015-07" db="EMBL/GenBank/DDBJ databases">
        <title>Elucidating the P. pachyrhizi secretome and potential effectors.</title>
        <authorList>
            <person name="de Carvalho M.C.C.G."/>
            <person name="Nascimento L.C."/>
            <person name="Darben L.M."/>
            <person name="Polizel-Podanosqui A.M."/>
            <person name="Lopes-Caitar V.S."/>
            <person name="Rocha C.S."/>
            <person name="Qi M."/>
            <person name="Carazolle M."/>
            <person name="Kuwahara M.K."/>
            <person name="Pereira G.A.G."/>
            <person name="Abdelnoor R.V."/>
            <person name="Whitham S.A."/>
            <person name="Marcelino-Guimaraes F.C."/>
        </authorList>
    </citation>
    <scope>NUCLEOTIDE SEQUENCE</scope>
</reference>